<dbReference type="EMBL" id="WTYA01000005">
    <property type="protein sequence ID" value="MXP28733.1"/>
    <property type="molecule type" value="Genomic_DNA"/>
</dbReference>
<reference evidence="1 2" key="1">
    <citation type="submission" date="2019-12" db="EMBL/GenBank/DDBJ databases">
        <title>Genomic-based taxomic classification of the family Erythrobacteraceae.</title>
        <authorList>
            <person name="Xu L."/>
        </authorList>
    </citation>
    <scope>NUCLEOTIDE SEQUENCE [LARGE SCALE GENOMIC DNA]</scope>
    <source>
        <strain evidence="1 2">KEMB 9005-328</strain>
    </source>
</reference>
<dbReference type="GO" id="GO:0032298">
    <property type="term" value="P:positive regulation of DNA-templated DNA replication initiation"/>
    <property type="evidence" value="ECO:0007669"/>
    <property type="project" value="TreeGrafter"/>
</dbReference>
<dbReference type="GO" id="GO:0003887">
    <property type="term" value="F:DNA-directed DNA polymerase activity"/>
    <property type="evidence" value="ECO:0007669"/>
    <property type="project" value="InterPro"/>
</dbReference>
<dbReference type="Pfam" id="PF04364">
    <property type="entry name" value="DNA_pol3_chi"/>
    <property type="match status" value="1"/>
</dbReference>
<dbReference type="OrthoDB" id="9795973at2"/>
<dbReference type="Proteomes" id="UP000439780">
    <property type="component" value="Unassembled WGS sequence"/>
</dbReference>
<proteinExistence type="predicted"/>
<sequence length="143" mass="15971">MRIDFYQLSRDPVERVVPLLAGKLLETGERLLVVAREEALRTALSQALWDRSGSFLAHGMAGDPDTGRQPILLSETCDAANGAKMICLADGEWREEAKGFERAFLLFGTERTEAARELWRALSSGDAEMHIHKQTDRGWREGA</sequence>
<dbReference type="GO" id="GO:0003677">
    <property type="term" value="F:DNA binding"/>
    <property type="evidence" value="ECO:0007669"/>
    <property type="project" value="InterPro"/>
</dbReference>
<dbReference type="SUPFAM" id="SSF102400">
    <property type="entry name" value="DNA polymerase III chi subunit"/>
    <property type="match status" value="1"/>
</dbReference>
<comment type="caution">
    <text evidence="1">The sequence shown here is derived from an EMBL/GenBank/DDBJ whole genome shotgun (WGS) entry which is preliminary data.</text>
</comment>
<accession>A0A845AHS9</accession>
<dbReference type="PANTHER" id="PTHR38767">
    <property type="entry name" value="DNA POLYMERASE III SUBUNIT CHI"/>
    <property type="match status" value="1"/>
</dbReference>
<dbReference type="InterPro" id="IPR036768">
    <property type="entry name" value="PolIII_chi_sf"/>
</dbReference>
<name>A0A845AHS9_9SPHN</name>
<dbReference type="RefSeq" id="WP_160753159.1">
    <property type="nucleotide sequence ID" value="NZ_WTYA01000005.1"/>
</dbReference>
<organism evidence="1 2">
    <name type="scientific">Qipengyuania algicida</name>
    <dbReference type="NCBI Taxonomy" id="1836209"/>
    <lineage>
        <taxon>Bacteria</taxon>
        <taxon>Pseudomonadati</taxon>
        <taxon>Pseudomonadota</taxon>
        <taxon>Alphaproteobacteria</taxon>
        <taxon>Sphingomonadales</taxon>
        <taxon>Erythrobacteraceae</taxon>
        <taxon>Qipengyuania</taxon>
    </lineage>
</organism>
<dbReference type="PANTHER" id="PTHR38767:SF1">
    <property type="entry name" value="DNA POLYMERASE III SUBUNIT CHI"/>
    <property type="match status" value="1"/>
</dbReference>
<protein>
    <submittedName>
        <fullName evidence="1">DNA polymerase III subunit chi</fullName>
    </submittedName>
</protein>
<dbReference type="Gene3D" id="3.40.50.10110">
    <property type="entry name" value="DNA polymerase III subunit chi"/>
    <property type="match status" value="1"/>
</dbReference>
<gene>
    <name evidence="1" type="ORF">GRI58_07855</name>
</gene>
<evidence type="ECO:0000313" key="2">
    <source>
        <dbReference type="Proteomes" id="UP000439780"/>
    </source>
</evidence>
<dbReference type="GO" id="GO:0006260">
    <property type="term" value="P:DNA replication"/>
    <property type="evidence" value="ECO:0007669"/>
    <property type="project" value="InterPro"/>
</dbReference>
<keyword evidence="2" id="KW-1185">Reference proteome</keyword>
<dbReference type="InterPro" id="IPR007459">
    <property type="entry name" value="DNA_pol3_chi"/>
</dbReference>
<evidence type="ECO:0000313" key="1">
    <source>
        <dbReference type="EMBL" id="MXP28733.1"/>
    </source>
</evidence>
<dbReference type="AlphaFoldDB" id="A0A845AHS9"/>